<evidence type="ECO:0000313" key="1">
    <source>
        <dbReference type="EMBL" id="KAK0723526.1"/>
    </source>
</evidence>
<dbReference type="RefSeq" id="XP_060299450.1">
    <property type="nucleotide sequence ID" value="XM_060434056.1"/>
</dbReference>
<dbReference type="AlphaFoldDB" id="A0AA40AX25"/>
<gene>
    <name evidence="1" type="ORF">B0T26DRAFT_262548</name>
</gene>
<dbReference type="Proteomes" id="UP001172101">
    <property type="component" value="Unassembled WGS sequence"/>
</dbReference>
<keyword evidence="2" id="KW-1185">Reference proteome</keyword>
<dbReference type="EMBL" id="JAUIRO010000003">
    <property type="protein sequence ID" value="KAK0723526.1"/>
    <property type="molecule type" value="Genomic_DNA"/>
</dbReference>
<name>A0AA40AX25_9PEZI</name>
<proteinExistence type="predicted"/>
<accession>A0AA40AX25</accession>
<protein>
    <submittedName>
        <fullName evidence="1">Uncharacterized protein</fullName>
    </submittedName>
</protein>
<dbReference type="GeneID" id="85317326"/>
<reference evidence="1" key="1">
    <citation type="submission" date="2023-06" db="EMBL/GenBank/DDBJ databases">
        <title>Genome-scale phylogeny and comparative genomics of the fungal order Sordariales.</title>
        <authorList>
            <consortium name="Lawrence Berkeley National Laboratory"/>
            <person name="Hensen N."/>
            <person name="Bonometti L."/>
            <person name="Westerberg I."/>
            <person name="Brannstrom I.O."/>
            <person name="Guillou S."/>
            <person name="Cros-Aarteil S."/>
            <person name="Calhoun S."/>
            <person name="Haridas S."/>
            <person name="Kuo A."/>
            <person name="Mondo S."/>
            <person name="Pangilinan J."/>
            <person name="Riley R."/>
            <person name="LaButti K."/>
            <person name="Andreopoulos B."/>
            <person name="Lipzen A."/>
            <person name="Chen C."/>
            <person name="Yanf M."/>
            <person name="Daum C."/>
            <person name="Ng V."/>
            <person name="Clum A."/>
            <person name="Steindorff A."/>
            <person name="Ohm R."/>
            <person name="Martin F."/>
            <person name="Silar P."/>
            <person name="Natvig D."/>
            <person name="Lalanne C."/>
            <person name="Gautier V."/>
            <person name="Ament-velasquez S.L."/>
            <person name="Kruys A."/>
            <person name="Hutchinson M.I."/>
            <person name="Powell A.J."/>
            <person name="Barry K."/>
            <person name="Miller A.N."/>
            <person name="Grigoriev I.V."/>
            <person name="Debuchy R."/>
            <person name="Gladieux P."/>
            <person name="Thoren M.H."/>
            <person name="Johannesson H."/>
        </authorList>
    </citation>
    <scope>NUCLEOTIDE SEQUENCE</scope>
    <source>
        <strain evidence="1">SMH2392-1A</strain>
    </source>
</reference>
<comment type="caution">
    <text evidence="1">The sequence shown here is derived from an EMBL/GenBank/DDBJ whole genome shotgun (WGS) entry which is preliminary data.</text>
</comment>
<sequence>MDGLRGPFSRRFTDGWLCLPLSRFCSTASLWSKFKGTVCAVCGVCEVGKHGSGLKLFA</sequence>
<organism evidence="1 2">
    <name type="scientific">Lasiosphaeria miniovina</name>
    <dbReference type="NCBI Taxonomy" id="1954250"/>
    <lineage>
        <taxon>Eukaryota</taxon>
        <taxon>Fungi</taxon>
        <taxon>Dikarya</taxon>
        <taxon>Ascomycota</taxon>
        <taxon>Pezizomycotina</taxon>
        <taxon>Sordariomycetes</taxon>
        <taxon>Sordariomycetidae</taxon>
        <taxon>Sordariales</taxon>
        <taxon>Lasiosphaeriaceae</taxon>
        <taxon>Lasiosphaeria</taxon>
    </lineage>
</organism>
<evidence type="ECO:0000313" key="2">
    <source>
        <dbReference type="Proteomes" id="UP001172101"/>
    </source>
</evidence>